<keyword evidence="1" id="KW-0732">Signal</keyword>
<protein>
    <submittedName>
        <fullName evidence="2">Uncharacterized protein</fullName>
    </submittedName>
</protein>
<feature type="signal peptide" evidence="1">
    <location>
        <begin position="1"/>
        <end position="21"/>
    </location>
</feature>
<comment type="caution">
    <text evidence="2">The sequence shown here is derived from an EMBL/GenBank/DDBJ whole genome shotgun (WGS) entry which is preliminary data.</text>
</comment>
<gene>
    <name evidence="2" type="ORF">ACFOUW_06635</name>
</gene>
<organism evidence="2 3">
    <name type="scientific">Tenggerimyces flavus</name>
    <dbReference type="NCBI Taxonomy" id="1708749"/>
    <lineage>
        <taxon>Bacteria</taxon>
        <taxon>Bacillati</taxon>
        <taxon>Actinomycetota</taxon>
        <taxon>Actinomycetes</taxon>
        <taxon>Propionibacteriales</taxon>
        <taxon>Nocardioidaceae</taxon>
        <taxon>Tenggerimyces</taxon>
    </lineage>
</organism>
<proteinExistence type="predicted"/>
<name>A0ABV7Y6S7_9ACTN</name>
<evidence type="ECO:0000313" key="2">
    <source>
        <dbReference type="EMBL" id="MFC3760507.1"/>
    </source>
</evidence>
<evidence type="ECO:0000256" key="1">
    <source>
        <dbReference type="SAM" id="SignalP"/>
    </source>
</evidence>
<dbReference type="PROSITE" id="PS51257">
    <property type="entry name" value="PROKAR_LIPOPROTEIN"/>
    <property type="match status" value="1"/>
</dbReference>
<reference evidence="3" key="1">
    <citation type="journal article" date="2019" name="Int. J. Syst. Evol. Microbiol.">
        <title>The Global Catalogue of Microorganisms (GCM) 10K type strain sequencing project: providing services to taxonomists for standard genome sequencing and annotation.</title>
        <authorList>
            <consortium name="The Broad Institute Genomics Platform"/>
            <consortium name="The Broad Institute Genome Sequencing Center for Infectious Disease"/>
            <person name="Wu L."/>
            <person name="Ma J."/>
        </authorList>
    </citation>
    <scope>NUCLEOTIDE SEQUENCE [LARGE SCALE GENOMIC DNA]</scope>
    <source>
        <strain evidence="3">CGMCC 4.7241</strain>
    </source>
</reference>
<evidence type="ECO:0000313" key="3">
    <source>
        <dbReference type="Proteomes" id="UP001595699"/>
    </source>
</evidence>
<keyword evidence="3" id="KW-1185">Reference proteome</keyword>
<dbReference type="Proteomes" id="UP001595699">
    <property type="component" value="Unassembled WGS sequence"/>
</dbReference>
<accession>A0ABV7Y6S7</accession>
<dbReference type="EMBL" id="JBHRZH010000005">
    <property type="protein sequence ID" value="MFC3760507.1"/>
    <property type="molecule type" value="Genomic_DNA"/>
</dbReference>
<sequence>MRRLTVLLVLTLLLAGCTAGGGEPPPAPSPPWRQFELDDLRFTAPADWHALEVGRPINTQESVIGLLGSVPAGPPRELRAPFDVGEGGVGIIVTNDGNFGLRRLPDDGEPCAELAGMRCVRRTVAQDGFRTNAERIVEWTYKPAKGDLIHVRVHVTGDRALGDLAAKVVATMTR</sequence>
<dbReference type="RefSeq" id="WP_205122450.1">
    <property type="nucleotide sequence ID" value="NZ_JAFBCM010000001.1"/>
</dbReference>
<feature type="chain" id="PRO_5045848883" evidence="1">
    <location>
        <begin position="22"/>
        <end position="174"/>
    </location>
</feature>